<dbReference type="SMR" id="A0A7M7Q7F4"/>
<dbReference type="PROSITE" id="PS50021">
    <property type="entry name" value="CH"/>
    <property type="match status" value="1"/>
</dbReference>
<dbReference type="Pfam" id="PF00307">
    <property type="entry name" value="CH"/>
    <property type="match status" value="1"/>
</dbReference>
<dbReference type="CDD" id="cd21204">
    <property type="entry name" value="CH_GAS2-like"/>
    <property type="match status" value="1"/>
</dbReference>
<dbReference type="RefSeq" id="XP_031781590.1">
    <property type="nucleotide sequence ID" value="XM_031925730.1"/>
</dbReference>
<dbReference type="Gene3D" id="1.10.418.10">
    <property type="entry name" value="Calponin-like domain"/>
    <property type="match status" value="1"/>
</dbReference>
<dbReference type="GO" id="GO:0005884">
    <property type="term" value="C:actin filament"/>
    <property type="evidence" value="ECO:0007669"/>
    <property type="project" value="TreeGrafter"/>
</dbReference>
<dbReference type="GO" id="GO:0008093">
    <property type="term" value="F:cytoskeletal anchor activity"/>
    <property type="evidence" value="ECO:0007669"/>
    <property type="project" value="TreeGrafter"/>
</dbReference>
<dbReference type="PROSITE" id="PS51460">
    <property type="entry name" value="GAR"/>
    <property type="match status" value="1"/>
</dbReference>
<keyword evidence="3" id="KW-0206">Cytoskeleton</keyword>
<evidence type="ECO:0000313" key="8">
    <source>
        <dbReference type="EnsemblMetazoa" id="XP_031781590"/>
    </source>
</evidence>
<feature type="domain" description="GAR" evidence="7">
    <location>
        <begin position="321"/>
        <end position="403"/>
    </location>
</feature>
<evidence type="ECO:0008006" key="10">
    <source>
        <dbReference type="Google" id="ProtNLM"/>
    </source>
</evidence>
<dbReference type="Proteomes" id="UP000002358">
    <property type="component" value="Unassembled WGS sequence"/>
</dbReference>
<dbReference type="InterPro" id="IPR003108">
    <property type="entry name" value="GAR_dom"/>
</dbReference>
<dbReference type="PANTHER" id="PTHR46756">
    <property type="entry name" value="TRANSGELIN"/>
    <property type="match status" value="1"/>
</dbReference>
<dbReference type="GO" id="GO:0008017">
    <property type="term" value="F:microtubule binding"/>
    <property type="evidence" value="ECO:0007669"/>
    <property type="project" value="InterPro"/>
</dbReference>
<dbReference type="SUPFAM" id="SSF47576">
    <property type="entry name" value="Calponin-homology domain, CH-domain"/>
    <property type="match status" value="1"/>
</dbReference>
<feature type="region of interest" description="Disordered" evidence="5">
    <location>
        <begin position="224"/>
        <end position="328"/>
    </location>
</feature>
<reference evidence="8" key="1">
    <citation type="submission" date="2021-01" db="UniProtKB">
        <authorList>
            <consortium name="EnsemblMetazoa"/>
        </authorList>
    </citation>
    <scope>IDENTIFICATION</scope>
</reference>
<feature type="compositionally biased region" description="Low complexity" evidence="5">
    <location>
        <begin position="307"/>
        <end position="316"/>
    </location>
</feature>
<dbReference type="SMART" id="SM00033">
    <property type="entry name" value="CH"/>
    <property type="match status" value="1"/>
</dbReference>
<dbReference type="OrthoDB" id="206130at2759"/>
<evidence type="ECO:0000256" key="5">
    <source>
        <dbReference type="SAM" id="MobiDB-lite"/>
    </source>
</evidence>
<evidence type="ECO:0000256" key="1">
    <source>
        <dbReference type="ARBA" id="ARBA00004245"/>
    </source>
</evidence>
<dbReference type="SUPFAM" id="SSF143575">
    <property type="entry name" value="GAS2 domain-like"/>
    <property type="match status" value="1"/>
</dbReference>
<accession>A0A7M7Q7F4</accession>
<dbReference type="SMART" id="SM00243">
    <property type="entry name" value="GAS2"/>
    <property type="match status" value="1"/>
</dbReference>
<dbReference type="Gene3D" id="3.30.920.20">
    <property type="entry name" value="Gas2-like domain"/>
    <property type="match status" value="1"/>
</dbReference>
<evidence type="ECO:0000259" key="6">
    <source>
        <dbReference type="PROSITE" id="PS50021"/>
    </source>
</evidence>
<feature type="domain" description="Calponin-homology (CH)" evidence="6">
    <location>
        <begin position="59"/>
        <end position="182"/>
    </location>
</feature>
<evidence type="ECO:0000259" key="7">
    <source>
        <dbReference type="PROSITE" id="PS51460"/>
    </source>
</evidence>
<evidence type="ECO:0000256" key="4">
    <source>
        <dbReference type="ARBA" id="ARBA00038441"/>
    </source>
</evidence>
<dbReference type="InterPro" id="IPR036534">
    <property type="entry name" value="GAR_dom_sf"/>
</dbReference>
<comment type="similarity">
    <text evidence="4">Belongs to the GAS2 family.</text>
</comment>
<dbReference type="GO" id="GO:0051764">
    <property type="term" value="P:actin crosslink formation"/>
    <property type="evidence" value="ECO:0007669"/>
    <property type="project" value="TreeGrafter"/>
</dbReference>
<dbReference type="InterPro" id="IPR001715">
    <property type="entry name" value="CH_dom"/>
</dbReference>
<evidence type="ECO:0000313" key="9">
    <source>
        <dbReference type="Proteomes" id="UP000002358"/>
    </source>
</evidence>
<keyword evidence="9" id="KW-1185">Reference proteome</keyword>
<dbReference type="AlphaFoldDB" id="A0A7M7Q7F4"/>
<proteinExistence type="inferred from homology"/>
<dbReference type="InterPro" id="IPR036872">
    <property type="entry name" value="CH_dom_sf"/>
</dbReference>
<dbReference type="PANTHER" id="PTHR46756:SF13">
    <property type="entry name" value="GROWTH ARREST-SPECIFIC PROTEIN 2"/>
    <property type="match status" value="1"/>
</dbReference>
<dbReference type="InParanoid" id="A0A7M7Q7F4"/>
<feature type="compositionally biased region" description="Polar residues" evidence="5">
    <location>
        <begin position="244"/>
        <end position="265"/>
    </location>
</feature>
<evidence type="ECO:0000256" key="2">
    <source>
        <dbReference type="ARBA" id="ARBA00022490"/>
    </source>
</evidence>
<evidence type="ECO:0000256" key="3">
    <source>
        <dbReference type="ARBA" id="ARBA00023212"/>
    </source>
</evidence>
<sequence>MSYTNRFPPTKNTRYRSSWGPSSVSVFQRADVPRPSPEEEEYAEFYHERLHSAQSRQLIPLQEDLADWINKTINVDHISGENFFDVLDNGAVLCRLARVIQDKARSAVEAGRAKGPAPAIRGRCWENAARRSFFSRDNMENFIQFCRRLGVHENLLFESDDLVLQGQPRNVVLCLLEVARLAARYSLEPPGLVQLEREIAAEQERDLHCLSDSGISHSSLVSWQFQSPSPTASPMPPADKIKHSSSAVEMSTASRWLDTSATTPSHEPEMRRSVSDNGPTGSDGVPSDTTEDDWSRGSADDPDEVLSPSSSPSPSSTELPEHSGPLTELDRKVRRATEAVQRLCQCPSSKCSKLKVRKVGEGRYHIAGRNVFIRLLKGRHMMVRVGGGWDTLEHFLTRHDPCQERRFLPAMENLYLCLAPKRSEERMQKSLYTRMYMVVYHKFSKVDQ</sequence>
<keyword evidence="2" id="KW-0963">Cytoplasm</keyword>
<comment type="subcellular location">
    <subcellularLocation>
        <location evidence="1">Cytoplasm</location>
        <location evidence="1">Cytoskeleton</location>
    </subcellularLocation>
</comment>
<organism evidence="8 9">
    <name type="scientific">Nasonia vitripennis</name>
    <name type="common">Parasitic wasp</name>
    <dbReference type="NCBI Taxonomy" id="7425"/>
    <lineage>
        <taxon>Eukaryota</taxon>
        <taxon>Metazoa</taxon>
        <taxon>Ecdysozoa</taxon>
        <taxon>Arthropoda</taxon>
        <taxon>Hexapoda</taxon>
        <taxon>Insecta</taxon>
        <taxon>Pterygota</taxon>
        <taxon>Neoptera</taxon>
        <taxon>Endopterygota</taxon>
        <taxon>Hymenoptera</taxon>
        <taxon>Apocrita</taxon>
        <taxon>Proctotrupomorpha</taxon>
        <taxon>Chalcidoidea</taxon>
        <taxon>Pteromalidae</taxon>
        <taxon>Pteromalinae</taxon>
        <taxon>Nasonia</taxon>
    </lineage>
</organism>
<dbReference type="GO" id="GO:0051015">
    <property type="term" value="F:actin filament binding"/>
    <property type="evidence" value="ECO:0007669"/>
    <property type="project" value="TreeGrafter"/>
</dbReference>
<dbReference type="Pfam" id="PF02187">
    <property type="entry name" value="GAS2"/>
    <property type="match status" value="1"/>
</dbReference>
<dbReference type="EnsemblMetazoa" id="XM_031925730">
    <property type="protein sequence ID" value="XP_031781590"/>
    <property type="gene ID" value="LOC100118628"/>
</dbReference>
<feature type="region of interest" description="Disordered" evidence="5">
    <location>
        <begin position="1"/>
        <end position="20"/>
    </location>
</feature>
<dbReference type="GeneID" id="100118628"/>
<name>A0A7M7Q7F4_NASVI</name>
<protein>
    <recommendedName>
        <fullName evidence="10">Growth arrest-specific protein 2-like</fullName>
    </recommendedName>
</protein>